<feature type="domain" description="THO complex subunitTHOC2 C-terminal" evidence="5">
    <location>
        <begin position="961"/>
        <end position="1249"/>
    </location>
</feature>
<dbReference type="PANTHER" id="PTHR21597">
    <property type="entry name" value="THO2 PROTEIN"/>
    <property type="match status" value="1"/>
</dbReference>
<dbReference type="EMBL" id="KZ989155">
    <property type="protein sequence ID" value="RKP27765.1"/>
    <property type="molecule type" value="Genomic_DNA"/>
</dbReference>
<evidence type="ECO:0000256" key="4">
    <source>
        <dbReference type="ARBA" id="ARBA00023242"/>
    </source>
</evidence>
<gene>
    <name evidence="8" type="ORF">SYNPS1DRAFT_20796</name>
</gene>
<dbReference type="GO" id="GO:0003729">
    <property type="term" value="F:mRNA binding"/>
    <property type="evidence" value="ECO:0007669"/>
    <property type="project" value="TreeGrafter"/>
</dbReference>
<sequence length="1320" mass="150270">MSAVLSTDLAYDGPILDAAAVAAMDLGDEKQRAQLHNFMARELLQGEESCVFEVVQAVTDLQHHHGVNGMTVALVLDRVRRSIAEVHSTAQSNLALMQSLHNGHGDDATAATAVTATPPSLPPLPNIEALLVDAIWVADAEIDEMEPSEETKKKRWAALVQLITMLKGQGLLTEPMMQERFGIDLLSRALPRFPAKAFETECIRRRTKMIYKQQKFNLLREESEGYAKLVTELVRDMPKNGASTAVLEQQAKDTLLRLQSLIGYFDLDPNRVLDIVLDIFAYNLLRYHAYFLTLLRASPWYETRERPTNVTGQPPAAPGQAVMVNVFAQLMGQKFAYYSRWQQEHPDRPTRTPEEITFAAALLIREGFMSVDELLPHLTPTMEDTKDEYKRYLQDKIDGLRNARLNVLARADLCAALLAIGELHGATRLLALHPYLPAIRANVALSLGRIVDHLIEPLYAPVRPVPYRRIVPAGRPDYTWDILATGNSVFFYTPWADRLDEHRLQPGEEDGSCMRGLRRYLSLLHLGLSKCPALLAKLCRIAVHDLASQPASEHSMQSDDDDERRIRKKNTWMHIIREYLLPAISCMRANPAVLHELWLLLEQYSYEQRFGMYGEWTIRYGENTRLAKATKEPACMWGLILARAKTESAVKDIMQRISSETVKESGRRLAKASHAAPTIAFRAVMFQLRTYDNMTQSVTDAFKYLSRFGYDVLTYTIIDLFANGQERLQQDGQHISTWLRNLASFCGQAIRRYSAVSSEAIAQYIVNQIRKGNTSDLFILEQIIKEVASMEAGAIFTEHQLYAAGGGEILRREALISGLGIVLAVLMGQLRRDMVYTSEQDFLDNLKVLGSRYDQLSGQLLQYAEFFRECTPPAEYDATLPELDVLCMQYGLEPEVAFHWLRPKYHRQLKKRLAAADAAKETDGQADSMQVDPPAATPSEHLLLTPDMEVMIRALLPSDVWEHISPSFYMTFWQLSMYDIHVPEAQYAVQERTLRDERQDIERGHRDTKGLRVEMDMHKKHVAAVMRTLEQEKRQWFSHAKDPRQTAAYVFQYCLRPRLLFSDVDALYCFKFVETMHRLAVPGLWTLGLYNAVLRRSLSNWIFSCTEKEAKRLGQYMKHILAKLTRWHMKEGEFAKEGTGEGWPGFAKRPCTNRLQVVPVPEQQRMSLDELTLTMITWHRYLHETFADCLASGEYMQIRNAISILTEILEYFPLIDRPGRIMQSDYVRRLQEDERNDLRILAIGYYAKLKHKSSTWITIDAFKKRKRITILLGGHDIDYGHDARPWIVGGSGLLVLTGSGGHDIIGTGIGHGIVPMIRAS</sequence>
<feature type="domain" description="THO complex subunitTHOC2 N-terminal" evidence="6">
    <location>
        <begin position="669"/>
        <end position="743"/>
    </location>
</feature>
<evidence type="ECO:0000256" key="3">
    <source>
        <dbReference type="ARBA" id="ARBA00019596"/>
    </source>
</evidence>
<comment type="subcellular location">
    <subcellularLocation>
        <location evidence="1">Nucleus</location>
    </subcellularLocation>
</comment>
<dbReference type="GO" id="GO:0006397">
    <property type="term" value="P:mRNA processing"/>
    <property type="evidence" value="ECO:0007669"/>
    <property type="project" value="InterPro"/>
</dbReference>
<dbReference type="Pfam" id="PF11732">
    <property type="entry name" value="Thoc2"/>
    <property type="match status" value="1"/>
</dbReference>
<accession>A0A4P9Z5H2</accession>
<evidence type="ECO:0000259" key="7">
    <source>
        <dbReference type="Pfam" id="PF16134"/>
    </source>
</evidence>
<feature type="domain" description="THO complex subunit 2 N-terminal" evidence="7">
    <location>
        <begin position="158"/>
        <end position="411"/>
    </location>
</feature>
<dbReference type="Pfam" id="PF11262">
    <property type="entry name" value="Tho2"/>
    <property type="match status" value="1"/>
</dbReference>
<keyword evidence="4" id="KW-0539">Nucleus</keyword>
<reference evidence="9" key="1">
    <citation type="journal article" date="2018" name="Nat. Microbiol.">
        <title>Leveraging single-cell genomics to expand the fungal tree of life.</title>
        <authorList>
            <person name="Ahrendt S.R."/>
            <person name="Quandt C.A."/>
            <person name="Ciobanu D."/>
            <person name="Clum A."/>
            <person name="Salamov A."/>
            <person name="Andreopoulos B."/>
            <person name="Cheng J.F."/>
            <person name="Woyke T."/>
            <person name="Pelin A."/>
            <person name="Henrissat B."/>
            <person name="Reynolds N.K."/>
            <person name="Benny G.L."/>
            <person name="Smith M.E."/>
            <person name="James T.Y."/>
            <person name="Grigoriev I.V."/>
        </authorList>
    </citation>
    <scope>NUCLEOTIDE SEQUENCE [LARGE SCALE GENOMIC DNA]</scope>
    <source>
        <strain evidence="9">Benny S71-1</strain>
    </source>
</reference>
<evidence type="ECO:0000313" key="8">
    <source>
        <dbReference type="EMBL" id="RKP27765.1"/>
    </source>
</evidence>
<evidence type="ECO:0000256" key="2">
    <source>
        <dbReference type="ARBA" id="ARBA00007857"/>
    </source>
</evidence>
<name>A0A4P9Z5H2_9FUNG</name>
<protein>
    <recommendedName>
        <fullName evidence="3">THO complex subunit 2</fullName>
    </recommendedName>
</protein>
<evidence type="ECO:0000256" key="1">
    <source>
        <dbReference type="ARBA" id="ARBA00004123"/>
    </source>
</evidence>
<evidence type="ECO:0000313" key="9">
    <source>
        <dbReference type="Proteomes" id="UP000278143"/>
    </source>
</evidence>
<evidence type="ECO:0000259" key="5">
    <source>
        <dbReference type="Pfam" id="PF11262"/>
    </source>
</evidence>
<dbReference type="Proteomes" id="UP000278143">
    <property type="component" value="Unassembled WGS sequence"/>
</dbReference>
<dbReference type="GO" id="GO:0000445">
    <property type="term" value="C:THO complex part of transcription export complex"/>
    <property type="evidence" value="ECO:0007669"/>
    <property type="project" value="TreeGrafter"/>
</dbReference>
<dbReference type="GO" id="GO:0006406">
    <property type="term" value="P:mRNA export from nucleus"/>
    <property type="evidence" value="ECO:0007669"/>
    <property type="project" value="InterPro"/>
</dbReference>
<dbReference type="Pfam" id="PF16134">
    <property type="entry name" value="THOC2_N"/>
    <property type="match status" value="1"/>
</dbReference>
<keyword evidence="9" id="KW-1185">Reference proteome</keyword>
<dbReference type="InterPro" id="IPR032302">
    <property type="entry name" value="THOC2_N"/>
</dbReference>
<comment type="similarity">
    <text evidence="2">Belongs to the THOC2 family.</text>
</comment>
<dbReference type="InterPro" id="IPR021418">
    <property type="entry name" value="THO_THOC2_C"/>
</dbReference>
<dbReference type="OrthoDB" id="29024at2759"/>
<proteinExistence type="inferred from homology"/>
<dbReference type="InterPro" id="IPR021726">
    <property type="entry name" value="THO_THOC2_N"/>
</dbReference>
<organism evidence="8 9">
    <name type="scientific">Syncephalis pseudoplumigaleata</name>
    <dbReference type="NCBI Taxonomy" id="1712513"/>
    <lineage>
        <taxon>Eukaryota</taxon>
        <taxon>Fungi</taxon>
        <taxon>Fungi incertae sedis</taxon>
        <taxon>Zoopagomycota</taxon>
        <taxon>Zoopagomycotina</taxon>
        <taxon>Zoopagomycetes</taxon>
        <taxon>Zoopagales</taxon>
        <taxon>Piptocephalidaceae</taxon>
        <taxon>Syncephalis</taxon>
    </lineage>
</organism>
<dbReference type="InterPro" id="IPR040007">
    <property type="entry name" value="Tho2"/>
</dbReference>
<evidence type="ECO:0000259" key="6">
    <source>
        <dbReference type="Pfam" id="PF11732"/>
    </source>
</evidence>
<dbReference type="PANTHER" id="PTHR21597:SF0">
    <property type="entry name" value="THO COMPLEX SUBUNIT 2"/>
    <property type="match status" value="1"/>
</dbReference>